<feature type="region of interest" description="Disordered" evidence="1">
    <location>
        <begin position="22"/>
        <end position="83"/>
    </location>
</feature>
<evidence type="ECO:0000256" key="1">
    <source>
        <dbReference type="SAM" id="MobiDB-lite"/>
    </source>
</evidence>
<reference evidence="4" key="1">
    <citation type="submission" date="2025-08" db="UniProtKB">
        <authorList>
            <consortium name="RefSeq"/>
        </authorList>
    </citation>
    <scope>IDENTIFICATION</scope>
</reference>
<dbReference type="RefSeq" id="XP_052743290.1">
    <property type="nucleotide sequence ID" value="XM_052887330.1"/>
</dbReference>
<feature type="compositionally biased region" description="Low complexity" evidence="1">
    <location>
        <begin position="30"/>
        <end position="55"/>
    </location>
</feature>
<proteinExistence type="predicted"/>
<sequence>MARLCLLLIICYFAVVIAKGGGRSGGGRGRSSSSGRSSHSYPSSNSLSGNSAGTGHHTNAHTYPESTGISGNNHKSPSYTQKSEVHHHYHYFPPKQISYGSQQHPVFVGNPPSYVYVYKNSGSRFDTILTGLALYNLGRWSTHSHHSHRGEYSGTPGEVCKLGISKSNGEYEETRIDCKLMSSFIWDAEREREHIATKTTTNVTQITNDGNSTVIIQNTTVKEALQDKGTSIKVTPDMRCFMIHIGRDSSMLKKNVECGLLQEYAAKSLRLKYYTDRCARMVPAAISLVITFIIALPG</sequence>
<keyword evidence="2" id="KW-0732">Signal</keyword>
<dbReference type="Proteomes" id="UP001652582">
    <property type="component" value="Chromosome 19"/>
</dbReference>
<gene>
    <name evidence="4" type="primary">LOC128199155</name>
</gene>
<feature type="signal peptide" evidence="2">
    <location>
        <begin position="1"/>
        <end position="18"/>
    </location>
</feature>
<feature type="chain" id="PRO_5047515772" evidence="2">
    <location>
        <begin position="19"/>
        <end position="298"/>
    </location>
</feature>
<protein>
    <submittedName>
        <fullName evidence="4">Uncharacterized protein LOC128199155</fullName>
    </submittedName>
</protein>
<name>A0ABM3LW39_BICAN</name>
<dbReference type="GeneID" id="128199155"/>
<feature type="compositionally biased region" description="Polar residues" evidence="1">
    <location>
        <begin position="56"/>
        <end position="82"/>
    </location>
</feature>
<organism evidence="3 4">
    <name type="scientific">Bicyclus anynana</name>
    <name type="common">Squinting bush brown butterfly</name>
    <dbReference type="NCBI Taxonomy" id="110368"/>
    <lineage>
        <taxon>Eukaryota</taxon>
        <taxon>Metazoa</taxon>
        <taxon>Ecdysozoa</taxon>
        <taxon>Arthropoda</taxon>
        <taxon>Hexapoda</taxon>
        <taxon>Insecta</taxon>
        <taxon>Pterygota</taxon>
        <taxon>Neoptera</taxon>
        <taxon>Endopterygota</taxon>
        <taxon>Lepidoptera</taxon>
        <taxon>Glossata</taxon>
        <taxon>Ditrysia</taxon>
        <taxon>Papilionoidea</taxon>
        <taxon>Nymphalidae</taxon>
        <taxon>Satyrinae</taxon>
        <taxon>Satyrini</taxon>
        <taxon>Mycalesina</taxon>
        <taxon>Bicyclus</taxon>
    </lineage>
</organism>
<evidence type="ECO:0000313" key="3">
    <source>
        <dbReference type="Proteomes" id="UP001652582"/>
    </source>
</evidence>
<evidence type="ECO:0000313" key="4">
    <source>
        <dbReference type="RefSeq" id="XP_052743290.1"/>
    </source>
</evidence>
<evidence type="ECO:0000256" key="2">
    <source>
        <dbReference type="SAM" id="SignalP"/>
    </source>
</evidence>
<keyword evidence="3" id="KW-1185">Reference proteome</keyword>
<accession>A0ABM3LW39</accession>